<dbReference type="SMART" id="SM00368">
    <property type="entry name" value="LRR_RI"/>
    <property type="match status" value="5"/>
</dbReference>
<dbReference type="Pfam" id="PF13516">
    <property type="entry name" value="LRR_6"/>
    <property type="match status" value="4"/>
</dbReference>
<protein>
    <submittedName>
        <fullName evidence="4">Uncharacterized protein</fullName>
    </submittedName>
</protein>
<sequence length="626" mass="70148">MHELAQSHPIVSLALSSFENPDTYENLAEFLGVERRAGHRIPYTMTVFYNNYVNYLVVRHIHQYSSCQKPLYYAWNVRQAIDNISKLAFIDYISGGMKLMGEIIIKLFGSSSEKEEDHSEEWVQYCTFGLLRPVGKVPLNKKVTKRADRKMHYQFCEHCVREYLVAHFLFLEFQRKAPTGTSLMTSESDVKTSNDDANVPYTKGVMGHNVREVLRRLPASGYIWRMTFGLMSKQKGTCAMQRQVLMDVIREAKTKTGMPSREITALCVEAIYEAQNAGKLTSVLDSFTLNQTINYSDMQIDVSRILYLISAVGYLVRASGDVYGLHVSSLNLRGNMVAMLADPLNEVSDNNLQVLNLSHNPLRPEGMKRLQRFVVKASLLTHLDLSSCELGNVGVSVLSEYFMCVPLRYLRLSNNDIGDTGLLKMVRNFKYVPTLEWLDVAGNKLTDKSVVVLGTNLVTLPNLRSLDLRNNEIGDAGVNAISASLGHLNQVTNIMLAENRIGEAGANTLAGHMWKTKSLRFINLSLNNIPSAGVMGLRVAAISHGALAVHVGNQRNADHDVSALSESLLIPSSDPDVTELEESFAMSTDLLAGRRESCQRRQSWPRLLSFRRASRRNVATRRVSFV</sequence>
<dbReference type="GO" id="GO:0005634">
    <property type="term" value="C:nucleus"/>
    <property type="evidence" value="ECO:0007669"/>
    <property type="project" value="TreeGrafter"/>
</dbReference>
<dbReference type="Proteomes" id="UP001209878">
    <property type="component" value="Unassembled WGS sequence"/>
</dbReference>
<dbReference type="InterPro" id="IPR006553">
    <property type="entry name" value="Leu-rich_rpt_Cys-con_subtyp"/>
</dbReference>
<dbReference type="SUPFAM" id="SSF52047">
    <property type="entry name" value="RNI-like"/>
    <property type="match status" value="1"/>
</dbReference>
<dbReference type="GO" id="GO:0048471">
    <property type="term" value="C:perinuclear region of cytoplasm"/>
    <property type="evidence" value="ECO:0007669"/>
    <property type="project" value="TreeGrafter"/>
</dbReference>
<dbReference type="GO" id="GO:0005829">
    <property type="term" value="C:cytosol"/>
    <property type="evidence" value="ECO:0007669"/>
    <property type="project" value="TreeGrafter"/>
</dbReference>
<evidence type="ECO:0000313" key="4">
    <source>
        <dbReference type="EMBL" id="KAK2185956.1"/>
    </source>
</evidence>
<keyword evidence="3" id="KW-0677">Repeat</keyword>
<reference evidence="4" key="1">
    <citation type="journal article" date="2023" name="Mol. Biol. Evol.">
        <title>Third-Generation Sequencing Reveals the Adaptive Role of the Epigenome in Three Deep-Sea Polychaetes.</title>
        <authorList>
            <person name="Perez M."/>
            <person name="Aroh O."/>
            <person name="Sun Y."/>
            <person name="Lan Y."/>
            <person name="Juniper S.K."/>
            <person name="Young C.R."/>
            <person name="Angers B."/>
            <person name="Qian P.Y."/>
        </authorList>
    </citation>
    <scope>NUCLEOTIDE SEQUENCE</scope>
    <source>
        <strain evidence="4">R07B-5</strain>
    </source>
</reference>
<dbReference type="InterPro" id="IPR032675">
    <property type="entry name" value="LRR_dom_sf"/>
</dbReference>
<dbReference type="PANTHER" id="PTHR24113:SF12">
    <property type="entry name" value="RAN GTPASE-ACTIVATING PROTEIN 1"/>
    <property type="match status" value="1"/>
</dbReference>
<evidence type="ECO:0000313" key="5">
    <source>
        <dbReference type="Proteomes" id="UP001209878"/>
    </source>
</evidence>
<evidence type="ECO:0000256" key="1">
    <source>
        <dbReference type="ARBA" id="ARBA00022468"/>
    </source>
</evidence>
<dbReference type="InterPro" id="IPR027038">
    <property type="entry name" value="RanGap"/>
</dbReference>
<evidence type="ECO:0000256" key="3">
    <source>
        <dbReference type="ARBA" id="ARBA00022737"/>
    </source>
</evidence>
<gene>
    <name evidence="4" type="ORF">NP493_218g04034</name>
</gene>
<dbReference type="InterPro" id="IPR001611">
    <property type="entry name" value="Leu-rich_rpt"/>
</dbReference>
<dbReference type="AlphaFoldDB" id="A0AAD9P0L0"/>
<dbReference type="SMART" id="SM00367">
    <property type="entry name" value="LRR_CC"/>
    <property type="match status" value="3"/>
</dbReference>
<accession>A0AAD9P0L0</accession>
<keyword evidence="1" id="KW-0343">GTPase activation</keyword>
<dbReference type="GO" id="GO:0006913">
    <property type="term" value="P:nucleocytoplasmic transport"/>
    <property type="evidence" value="ECO:0007669"/>
    <property type="project" value="TreeGrafter"/>
</dbReference>
<organism evidence="4 5">
    <name type="scientific">Ridgeia piscesae</name>
    <name type="common">Tubeworm</name>
    <dbReference type="NCBI Taxonomy" id="27915"/>
    <lineage>
        <taxon>Eukaryota</taxon>
        <taxon>Metazoa</taxon>
        <taxon>Spiralia</taxon>
        <taxon>Lophotrochozoa</taxon>
        <taxon>Annelida</taxon>
        <taxon>Polychaeta</taxon>
        <taxon>Sedentaria</taxon>
        <taxon>Canalipalpata</taxon>
        <taxon>Sabellida</taxon>
        <taxon>Siboglinidae</taxon>
        <taxon>Ridgeia</taxon>
    </lineage>
</organism>
<proteinExistence type="predicted"/>
<dbReference type="GO" id="GO:0031267">
    <property type="term" value="F:small GTPase binding"/>
    <property type="evidence" value="ECO:0007669"/>
    <property type="project" value="TreeGrafter"/>
</dbReference>
<dbReference type="GO" id="GO:0005096">
    <property type="term" value="F:GTPase activator activity"/>
    <property type="evidence" value="ECO:0007669"/>
    <property type="project" value="UniProtKB-KW"/>
</dbReference>
<dbReference type="EMBL" id="JAODUO010000217">
    <property type="protein sequence ID" value="KAK2185956.1"/>
    <property type="molecule type" value="Genomic_DNA"/>
</dbReference>
<dbReference type="PANTHER" id="PTHR24113">
    <property type="entry name" value="RAN GTPASE-ACTIVATING PROTEIN 1"/>
    <property type="match status" value="1"/>
</dbReference>
<dbReference type="Gene3D" id="3.80.10.10">
    <property type="entry name" value="Ribonuclease Inhibitor"/>
    <property type="match status" value="2"/>
</dbReference>
<keyword evidence="5" id="KW-1185">Reference proteome</keyword>
<evidence type="ECO:0000256" key="2">
    <source>
        <dbReference type="ARBA" id="ARBA00022614"/>
    </source>
</evidence>
<comment type="caution">
    <text evidence="4">The sequence shown here is derived from an EMBL/GenBank/DDBJ whole genome shotgun (WGS) entry which is preliminary data.</text>
</comment>
<name>A0AAD9P0L0_RIDPI</name>
<keyword evidence="2" id="KW-0433">Leucine-rich repeat</keyword>